<proteinExistence type="predicted"/>
<evidence type="ECO:0000313" key="3">
    <source>
        <dbReference type="EMBL" id="EFI26991.1"/>
    </source>
</evidence>
<accession>D6RPL6</accession>
<dbReference type="InParanoid" id="D6RPL6"/>
<dbReference type="InterPro" id="IPR040976">
    <property type="entry name" value="Pkinase_fungal"/>
</dbReference>
<feature type="compositionally biased region" description="Basic and acidic residues" evidence="1">
    <location>
        <begin position="902"/>
        <end position="917"/>
    </location>
</feature>
<name>D6RPL6_COPC7</name>
<dbReference type="AlphaFoldDB" id="D6RPL6"/>
<protein>
    <submittedName>
        <fullName evidence="3">Other/FunK1 protein kinase</fullName>
    </submittedName>
</protein>
<evidence type="ECO:0000259" key="2">
    <source>
        <dbReference type="Pfam" id="PF17667"/>
    </source>
</evidence>
<dbReference type="Proteomes" id="UP000001861">
    <property type="component" value="Unassembled WGS sequence"/>
</dbReference>
<dbReference type="KEGG" id="cci:CC1G_15125"/>
<evidence type="ECO:0000313" key="4">
    <source>
        <dbReference type="Proteomes" id="UP000001861"/>
    </source>
</evidence>
<dbReference type="eggNOG" id="ENOG502RSE5">
    <property type="taxonomic scope" value="Eukaryota"/>
</dbReference>
<feature type="compositionally biased region" description="Basic and acidic residues" evidence="1">
    <location>
        <begin position="880"/>
        <end position="890"/>
    </location>
</feature>
<dbReference type="VEuPathDB" id="FungiDB:CC1G_15125"/>
<gene>
    <name evidence="3" type="ORF">CC1G_15125</name>
</gene>
<evidence type="ECO:0000256" key="1">
    <source>
        <dbReference type="SAM" id="MobiDB-lite"/>
    </source>
</evidence>
<feature type="region of interest" description="Disordered" evidence="1">
    <location>
        <begin position="877"/>
        <end position="997"/>
    </location>
</feature>
<feature type="compositionally biased region" description="Polar residues" evidence="1">
    <location>
        <begin position="955"/>
        <end position="968"/>
    </location>
</feature>
<feature type="domain" description="Fungal-type protein kinase" evidence="2">
    <location>
        <begin position="420"/>
        <end position="759"/>
    </location>
</feature>
<feature type="compositionally biased region" description="Low complexity" evidence="1">
    <location>
        <begin position="979"/>
        <end position="997"/>
    </location>
</feature>
<organism evidence="3 4">
    <name type="scientific">Coprinopsis cinerea (strain Okayama-7 / 130 / ATCC MYA-4618 / FGSC 9003)</name>
    <name type="common">Inky cap fungus</name>
    <name type="synonym">Hormographiella aspergillata</name>
    <dbReference type="NCBI Taxonomy" id="240176"/>
    <lineage>
        <taxon>Eukaryota</taxon>
        <taxon>Fungi</taxon>
        <taxon>Dikarya</taxon>
        <taxon>Basidiomycota</taxon>
        <taxon>Agaricomycotina</taxon>
        <taxon>Agaricomycetes</taxon>
        <taxon>Agaricomycetidae</taxon>
        <taxon>Agaricales</taxon>
        <taxon>Agaricineae</taxon>
        <taxon>Psathyrellaceae</taxon>
        <taxon>Coprinopsis</taxon>
    </lineage>
</organism>
<dbReference type="GeneID" id="9379167"/>
<sequence>MVRVALKPGMDRLDSVEGLETEPWIGSVEGTIRLSILPVYGLADGRCWIMLSASEVEEGSPRNPTLTTMTSSWSRSVLRTKGACLVLTTNAIGHLQDSEPGDFELFAAGFVRLLFDRVTEVLCTQALSRVQTIVHLPEALRHVHSFGGNRRSTGFGARTRNSLTKAWMMIERGYDWVTGVLLVDDRSSVVMVPVPLRRCSERGAGISATIPTIYLPVGDERHTWRADHLKINDEKDAVGLSVNGEGRRQNRVMEAIVGNAGRYIGEEGGILVILKDKEGTLVDATDDDVGRELDEKDHLPNNSGNAFDAVITALQKEKVLISTGLSKGQKSKKVGYGFTSLKSLFLSHSPTPSRIVEALRTVCTLVSGTLESLGIRGHNSLSVQVSQDGDPSVTACLSKNLDGPLTPSDAAVPVTVLPREKNKEDASNVMERIVAIMNDDARRTFTYAITIRDGKMALSRFSRSQVIHSLPFDWTESADILVQVIISLLTATDEQLGYDPFVTMLPDRSYAYQLPSDKEGSTPRVKQVVSPTDRRRVAGTSDRVLKDVWVDSWSRTEAEIQEDLFRDISAVVQDRASWRMKPIFQDFLERDVESLAEALKGDRFKQYFSCIVAKYVRQVDDPSTSSNTRRCFFVYESVCTPLHDISTFGEVVDILRQCLIALRLMFCAGWVHRDISTGNILAFRSGPDQPWQVKLSDLEYSTRFPGANLSEDEQIMIQTSRHYFPVEFRMGKQVDYPDMPLVYGYQHDLESIWWIILWFATTRVDQDLCREFGRLHFQQPMSQQCIGRRRGLLRDQTHISSTPSLLDSLPKELLDSNFLDEFEQLKYQIHGEYIMRNAEGKQDDIGTYSYVISESFTLFFEGIEESRALWNDLKLSTSTEQRHEGEREELSQPYHPRRKRRADNGEEGGVRVEPKAAEKRRRKDDRPKEDRPRKRTRVVAPVPEVQAPIRRSGPVTRSMTRAAQNTGPVTRAAARRMRQAAASKNKTTTATTSQSRR</sequence>
<dbReference type="OrthoDB" id="312874at2759"/>
<dbReference type="Pfam" id="PF17667">
    <property type="entry name" value="Pkinase_fungal"/>
    <property type="match status" value="1"/>
</dbReference>
<comment type="caution">
    <text evidence="3">The sequence shown here is derived from an EMBL/GenBank/DDBJ whole genome shotgun (WGS) entry which is preliminary data.</text>
</comment>
<dbReference type="PANTHER" id="PTHR38248">
    <property type="entry name" value="FUNK1 6"/>
    <property type="match status" value="1"/>
</dbReference>
<dbReference type="RefSeq" id="XP_002910485.1">
    <property type="nucleotide sequence ID" value="XM_002910439.1"/>
</dbReference>
<dbReference type="HOGENOM" id="CLU_011584_0_2_1"/>
<keyword evidence="4" id="KW-1185">Reference proteome</keyword>
<dbReference type="InterPro" id="IPR011009">
    <property type="entry name" value="Kinase-like_dom_sf"/>
</dbReference>
<dbReference type="PANTHER" id="PTHR38248:SF2">
    <property type="entry name" value="FUNK1 11"/>
    <property type="match status" value="1"/>
</dbReference>
<keyword evidence="3" id="KW-0808">Transferase</keyword>
<dbReference type="GO" id="GO:0016301">
    <property type="term" value="F:kinase activity"/>
    <property type="evidence" value="ECO:0007669"/>
    <property type="project" value="UniProtKB-KW"/>
</dbReference>
<dbReference type="Gene3D" id="1.10.510.10">
    <property type="entry name" value="Transferase(Phosphotransferase) domain 1"/>
    <property type="match status" value="1"/>
</dbReference>
<keyword evidence="3" id="KW-0418">Kinase</keyword>
<dbReference type="EMBL" id="AACS02000009">
    <property type="protein sequence ID" value="EFI26991.1"/>
    <property type="molecule type" value="Genomic_DNA"/>
</dbReference>
<dbReference type="SUPFAM" id="SSF56112">
    <property type="entry name" value="Protein kinase-like (PK-like)"/>
    <property type="match status" value="1"/>
</dbReference>
<reference evidence="3 4" key="1">
    <citation type="journal article" date="2010" name="Proc. Natl. Acad. Sci. U.S.A.">
        <title>Insights into evolution of multicellular fungi from the assembled chromosomes of the mushroom Coprinopsis cinerea (Coprinus cinereus).</title>
        <authorList>
            <person name="Stajich J.E."/>
            <person name="Wilke S.K."/>
            <person name="Ahren D."/>
            <person name="Au C.H."/>
            <person name="Birren B.W."/>
            <person name="Borodovsky M."/>
            <person name="Burns C."/>
            <person name="Canback B."/>
            <person name="Casselton L.A."/>
            <person name="Cheng C.K."/>
            <person name="Deng J."/>
            <person name="Dietrich F.S."/>
            <person name="Fargo D.C."/>
            <person name="Farman M.L."/>
            <person name="Gathman A.C."/>
            <person name="Goldberg J."/>
            <person name="Guigo R."/>
            <person name="Hoegger P.J."/>
            <person name="Hooker J.B."/>
            <person name="Huggins A."/>
            <person name="James T.Y."/>
            <person name="Kamada T."/>
            <person name="Kilaru S."/>
            <person name="Kodira C."/>
            <person name="Kues U."/>
            <person name="Kupfer D."/>
            <person name="Kwan H.S."/>
            <person name="Lomsadze A."/>
            <person name="Li W."/>
            <person name="Lilly W.W."/>
            <person name="Ma L.J."/>
            <person name="Mackey A.J."/>
            <person name="Manning G."/>
            <person name="Martin F."/>
            <person name="Muraguchi H."/>
            <person name="Natvig D.O."/>
            <person name="Palmerini H."/>
            <person name="Ramesh M.A."/>
            <person name="Rehmeyer C.J."/>
            <person name="Roe B.A."/>
            <person name="Shenoy N."/>
            <person name="Stanke M."/>
            <person name="Ter-Hovhannisyan V."/>
            <person name="Tunlid A."/>
            <person name="Velagapudi R."/>
            <person name="Vision T.J."/>
            <person name="Zeng Q."/>
            <person name="Zolan M.E."/>
            <person name="Pukkila P.J."/>
        </authorList>
    </citation>
    <scope>NUCLEOTIDE SEQUENCE [LARGE SCALE GENOMIC DNA]</scope>
    <source>
        <strain evidence="4">Okayama-7 / 130 / ATCC MYA-4618 / FGSC 9003</strain>
    </source>
</reference>